<gene>
    <name evidence="2" type="ORF">ASN18_0284</name>
</gene>
<dbReference type="Proteomes" id="UP000060487">
    <property type="component" value="Unassembled WGS sequence"/>
</dbReference>
<sequence length="839" mass="93741">MLKAHIDQYVLKSRARTVLFFILVAAVFFIDKLTLGPLAAVQLHDMLETDFPRYKPMGELLFKHGLYFWYPNWPGGAPAFAWHHSPFYILNIAAQLMPLWAVYGALVILMMSAAGYGMYRFLSGYLNADEWVSVTGGVCFALNMQLTSLFALYTFSYAFPLYFAWSFAGKSGQRLNNRIINNRILKLLGLNLIVALSYPVLTLPYFFFLETLIIVLLPPEGQNARLRMLIKTFLVWFGYILICLPVLYGLYKYIPYSHRTYVYDAASFTLFLKNLHNGLIGSSLTTMTLIPLAGAVAIVDKSARVRRVLIVIAVVVFLSAVFSPAMNVIFKGTLLEKMDLGHITTVFPIVMTMAAFMAIDAVIKDRRLVRRFLTGAAVGTAYAVFTVFIAKTLETQGTQTLILNIGSGLFISLMIAENKGEMAALKILNNPAAAFIISLTAIAAVFYFSPKTLTTADLISIAPVLVAAVFVFFGLSKSSVLRVNAILILAAAIFFSVRFTRFFGEESVPYISIFPDISVIEKLRADDNHSGPFRVASLDFVYIPMVQNRGFETPDGRGPLFNKYYREFIAILRAPQLDNFIVRHNFDTNRYNLFISDGFAGFYLYPYAFLNNRYFVITTDKSGSGPNDNFKTIYTGTTTDDYTGIWKNILSLYARPISVVKCNAAFDRWYLVKKTSVLKSDEDVYSAILKSEGEGLLDTAYYSNSSGADMTIGPKEPIVPNGVLSTGDKIIAKHYSPDEIRLDAEVNSPAVLVVSNNYDPNWRAYVDGQTTTVLRTNLAFQSIVIKSPGHHSVVFKYEDTVQKYMLLFIPLGMLAFNYFIIIRQSPIDGVQGTSSLPGV</sequence>
<reference evidence="2 3" key="1">
    <citation type="submission" date="2015-11" db="EMBL/GenBank/DDBJ databases">
        <authorList>
            <person name="Lin W."/>
        </authorList>
    </citation>
    <scope>NUCLEOTIDE SEQUENCE [LARGE SCALE GENOMIC DNA]</scope>
    <source>
        <strain evidence="2 3">HCH-1</strain>
    </source>
</reference>
<keyword evidence="1" id="KW-0812">Transmembrane</keyword>
<comment type="caution">
    <text evidence="2">The sequence shown here is derived from an EMBL/GenBank/DDBJ whole genome shotgun (WGS) entry which is preliminary data.</text>
</comment>
<proteinExistence type="predicted"/>
<feature type="transmembrane region" description="Helical" evidence="1">
    <location>
        <begin position="454"/>
        <end position="473"/>
    </location>
</feature>
<feature type="transmembrane region" description="Helical" evidence="1">
    <location>
        <begin position="804"/>
        <end position="822"/>
    </location>
</feature>
<protein>
    <submittedName>
        <fullName evidence="2">Membrane protein</fullName>
    </submittedName>
</protein>
<feature type="transmembrane region" description="Helical" evidence="1">
    <location>
        <begin position="131"/>
        <end position="155"/>
    </location>
</feature>
<organism evidence="2 3">
    <name type="scientific">Candidatus Magnetominusculus xianensis</name>
    <dbReference type="NCBI Taxonomy" id="1748249"/>
    <lineage>
        <taxon>Bacteria</taxon>
        <taxon>Pseudomonadati</taxon>
        <taxon>Nitrospirota</taxon>
        <taxon>Nitrospiria</taxon>
        <taxon>Nitrospirales</taxon>
        <taxon>Nitrospiraceae</taxon>
        <taxon>Candidatus Magnetominusculus</taxon>
    </lineage>
</organism>
<feature type="transmembrane region" description="Helical" evidence="1">
    <location>
        <begin position="100"/>
        <end position="119"/>
    </location>
</feature>
<dbReference type="RefSeq" id="WP_085050819.1">
    <property type="nucleotide sequence ID" value="NZ_LNQR01000008.1"/>
</dbReference>
<feature type="transmembrane region" description="Helical" evidence="1">
    <location>
        <begin position="396"/>
        <end position="416"/>
    </location>
</feature>
<feature type="transmembrane region" description="Helical" evidence="1">
    <location>
        <begin position="18"/>
        <end position="40"/>
    </location>
</feature>
<feature type="transmembrane region" description="Helical" evidence="1">
    <location>
        <begin position="229"/>
        <end position="251"/>
    </location>
</feature>
<feature type="transmembrane region" description="Helical" evidence="1">
    <location>
        <begin position="342"/>
        <end position="363"/>
    </location>
</feature>
<keyword evidence="3" id="KW-1185">Reference proteome</keyword>
<evidence type="ECO:0000313" key="3">
    <source>
        <dbReference type="Proteomes" id="UP000060487"/>
    </source>
</evidence>
<keyword evidence="1" id="KW-1133">Transmembrane helix</keyword>
<feature type="transmembrane region" description="Helical" evidence="1">
    <location>
        <begin position="308"/>
        <end position="330"/>
    </location>
</feature>
<feature type="transmembrane region" description="Helical" evidence="1">
    <location>
        <begin position="192"/>
        <end position="217"/>
    </location>
</feature>
<evidence type="ECO:0000256" key="1">
    <source>
        <dbReference type="SAM" id="Phobius"/>
    </source>
</evidence>
<keyword evidence="1" id="KW-0472">Membrane</keyword>
<evidence type="ECO:0000313" key="2">
    <source>
        <dbReference type="EMBL" id="KWT93561.1"/>
    </source>
</evidence>
<dbReference type="EMBL" id="LNQR01000008">
    <property type="protein sequence ID" value="KWT93561.1"/>
    <property type="molecule type" value="Genomic_DNA"/>
</dbReference>
<name>A0ABR5SMZ7_9BACT</name>
<accession>A0ABR5SMZ7</accession>
<feature type="transmembrane region" description="Helical" evidence="1">
    <location>
        <begin position="480"/>
        <end position="499"/>
    </location>
</feature>
<feature type="transmembrane region" description="Helical" evidence="1">
    <location>
        <begin position="428"/>
        <end position="448"/>
    </location>
</feature>
<feature type="transmembrane region" description="Helical" evidence="1">
    <location>
        <begin position="372"/>
        <end position="390"/>
    </location>
</feature>